<accession>A0A381X3N2</accession>
<dbReference type="Pfam" id="PF13439">
    <property type="entry name" value="Glyco_transf_4"/>
    <property type="match status" value="1"/>
</dbReference>
<evidence type="ECO:0000259" key="1">
    <source>
        <dbReference type="Pfam" id="PF13439"/>
    </source>
</evidence>
<dbReference type="AlphaFoldDB" id="A0A381X3N2"/>
<gene>
    <name evidence="2" type="ORF">METZ01_LOCUS112056</name>
</gene>
<reference evidence="2" key="1">
    <citation type="submission" date="2018-05" db="EMBL/GenBank/DDBJ databases">
        <authorList>
            <person name="Lanie J.A."/>
            <person name="Ng W.-L."/>
            <person name="Kazmierczak K.M."/>
            <person name="Andrzejewski T.M."/>
            <person name="Davidsen T.M."/>
            <person name="Wayne K.J."/>
            <person name="Tettelin H."/>
            <person name="Glass J.I."/>
            <person name="Rusch D."/>
            <person name="Podicherti R."/>
            <person name="Tsui H.-C.T."/>
            <person name="Winkler M.E."/>
        </authorList>
    </citation>
    <scope>NUCLEOTIDE SEQUENCE</scope>
</reference>
<feature type="non-terminal residue" evidence="2">
    <location>
        <position position="235"/>
    </location>
</feature>
<feature type="domain" description="Glycosyltransferase subfamily 4-like N-terminal" evidence="1">
    <location>
        <begin position="67"/>
        <end position="180"/>
    </location>
</feature>
<dbReference type="EMBL" id="UINC01013753">
    <property type="protein sequence ID" value="SVA59202.1"/>
    <property type="molecule type" value="Genomic_DNA"/>
</dbReference>
<protein>
    <recommendedName>
        <fullName evidence="1">Glycosyltransferase subfamily 4-like N-terminal domain-containing protein</fullName>
    </recommendedName>
</protein>
<dbReference type="Gene3D" id="3.40.50.2000">
    <property type="entry name" value="Glycogen Phosphorylase B"/>
    <property type="match status" value="2"/>
</dbReference>
<organism evidence="2">
    <name type="scientific">marine metagenome</name>
    <dbReference type="NCBI Taxonomy" id="408172"/>
    <lineage>
        <taxon>unclassified sequences</taxon>
        <taxon>metagenomes</taxon>
        <taxon>ecological metagenomes</taxon>
    </lineage>
</organism>
<proteinExistence type="predicted"/>
<dbReference type="SUPFAM" id="SSF53756">
    <property type="entry name" value="UDP-Glycosyltransferase/glycogen phosphorylase"/>
    <property type="match status" value="1"/>
</dbReference>
<name>A0A381X3N2_9ZZZZ</name>
<evidence type="ECO:0000313" key="2">
    <source>
        <dbReference type="EMBL" id="SVA59202.1"/>
    </source>
</evidence>
<dbReference type="InterPro" id="IPR028098">
    <property type="entry name" value="Glyco_trans_4-like_N"/>
</dbReference>
<sequence>MDSFSIHHIAPFIVKGQLSGHSYAVPALCEAVSNNIDTHLHTAGKNNLVFKPSFKVHEYRIDFMLKSILSSQKFKSGLKKLTNDGDIIHSHGLWRMPHIYSLSVKKRKNIKIVNSPKGSFAKEALSVSRYKKILFNIFSNQNKMLSNCDAFHATSLKEKDEIRSLGYKQPIAVIPEGIDIPKEKKTNFTREKTKFLYLGRIHPIKGLDLLIKTWSRIELENKNCTLEICGYYEDI</sequence>